<feature type="region of interest" description="Disordered" evidence="1">
    <location>
        <begin position="369"/>
        <end position="456"/>
    </location>
</feature>
<dbReference type="PANTHER" id="PTHR37784:SF2">
    <property type="entry name" value="HIGH-OSMOLARITY-INDUCED TRANSCRIPTION PROTEIN 1"/>
    <property type="match status" value="1"/>
</dbReference>
<feature type="compositionally biased region" description="Polar residues" evidence="1">
    <location>
        <begin position="82"/>
        <end position="92"/>
    </location>
</feature>
<feature type="compositionally biased region" description="Acidic residues" evidence="1">
    <location>
        <begin position="642"/>
        <end position="653"/>
    </location>
</feature>
<dbReference type="GO" id="GO:0000981">
    <property type="term" value="F:DNA-binding transcription factor activity, RNA polymerase II-specific"/>
    <property type="evidence" value="ECO:0007669"/>
    <property type="project" value="TreeGrafter"/>
</dbReference>
<evidence type="ECO:0000313" key="4">
    <source>
        <dbReference type="Proteomes" id="UP000001611"/>
    </source>
</evidence>
<dbReference type="OrthoDB" id="428577at2759"/>
<accession>G2X334</accession>
<feature type="compositionally biased region" description="Basic residues" evidence="1">
    <location>
        <begin position="390"/>
        <end position="401"/>
    </location>
</feature>
<feature type="domain" description="Transcription activator GCR1-like" evidence="2">
    <location>
        <begin position="497"/>
        <end position="573"/>
    </location>
</feature>
<gene>
    <name evidence="3" type="ORF">VDAG_04819</name>
</gene>
<dbReference type="GO" id="GO:0000978">
    <property type="term" value="F:RNA polymerase II cis-regulatory region sequence-specific DNA binding"/>
    <property type="evidence" value="ECO:0007669"/>
    <property type="project" value="TreeGrafter"/>
</dbReference>
<dbReference type="Pfam" id="PF12550">
    <property type="entry name" value="GCR1_C"/>
    <property type="match status" value="1"/>
</dbReference>
<dbReference type="RefSeq" id="XP_009652718.1">
    <property type="nucleotide sequence ID" value="XM_009654423.1"/>
</dbReference>
<dbReference type="eggNOG" id="ENOG502RSGX">
    <property type="taxonomic scope" value="Eukaryota"/>
</dbReference>
<dbReference type="Proteomes" id="UP000001611">
    <property type="component" value="Chromosome 3"/>
</dbReference>
<dbReference type="GO" id="GO:0060963">
    <property type="term" value="P:positive regulation of ribosomal protein gene transcription by RNA polymerase II"/>
    <property type="evidence" value="ECO:0007669"/>
    <property type="project" value="TreeGrafter"/>
</dbReference>
<reference evidence="3 4" key="1">
    <citation type="submission" date="2008-03" db="EMBL/GenBank/DDBJ databases">
        <title>The Genome Sequence of Verticillium dahliae VdLs.17.</title>
        <authorList>
            <consortium name="The Broad Institute Genome Sequencing Platform"/>
            <person name="Ma L.-J.J."/>
            <person name="Klosterman S.J."/>
            <person name="Subbarao K."/>
            <person name="Dobinson K."/>
            <person name="Veronese P."/>
            <person name="Kang S."/>
            <person name="Gold S.E."/>
            <person name="Young S."/>
            <person name="Jaffe D."/>
            <person name="Gnerre S."/>
            <person name="Berlin A."/>
            <person name="Heiman D."/>
            <person name="Hepburn T."/>
            <person name="Sykes S."/>
            <person name="Alvarado L."/>
            <person name="Kodira C.D."/>
            <person name="Lander E."/>
            <person name="Galagan J."/>
            <person name="Nusbaum C."/>
            <person name="Birren B."/>
        </authorList>
    </citation>
    <scope>NUCLEOTIDE SEQUENCE [LARGE SCALE GENOMIC DNA]</scope>
    <source>
        <strain evidence="4">VdLs.17 / ATCC MYA-4575 / FGSC 10137</strain>
    </source>
</reference>
<evidence type="ECO:0000313" key="3">
    <source>
        <dbReference type="EMBL" id="EGY23381.1"/>
    </source>
</evidence>
<dbReference type="STRING" id="498257.G2X334"/>
<feature type="region of interest" description="Disordered" evidence="1">
    <location>
        <begin position="59"/>
        <end position="144"/>
    </location>
</feature>
<dbReference type="InterPro" id="IPR022210">
    <property type="entry name" value="TF_GCR1-like"/>
</dbReference>
<proteinExistence type="predicted"/>
<dbReference type="PANTHER" id="PTHR37784">
    <property type="entry name" value="PROTEIN MSN1"/>
    <property type="match status" value="1"/>
</dbReference>
<dbReference type="InParanoid" id="G2X334"/>
<dbReference type="AlphaFoldDB" id="G2X334"/>
<dbReference type="EMBL" id="DS572702">
    <property type="protein sequence ID" value="EGY23381.1"/>
    <property type="molecule type" value="Genomic_DNA"/>
</dbReference>
<dbReference type="HOGENOM" id="CLU_399671_0_0_1"/>
<sequence length="689" mass="76890">MLVESLWQTSDHFEMNTMRTCTFLLRANLPDAEPCAVSWADKDGIGQFVHGAFHDRAQREPRKLSLDTNNVNMNDKALPSATHAQSQDQGHSSDMPPPPWRPINTRTEIPMIPTMTSQVDDVPSTFGPRLVEQSSDTPLSRAPTPIQKTPVQLAAPRFPTPPPFQPTVYHPVPQTPIRFEDQTRRWSAQWAHQAHLLGILPATQPPSPAPSQDRMVAMLQVLHKGCDERVVAVQAKLSRIERELRERVAALEGREASARREVGQLKGWKAEVERRVQMQIDVVSEVVRRVIATEDMVGEVRTEVLQERGARLGSAPRDEGTHLGPGFPSPLSEAVDYLSGAVDSTYSDDGLPMTVDSICCDDGLPDYLPSRETTASPNPYADLAPPSRSTGKKVVKKRRKFSVVSLPPVPETSPTISGPTNVDLALRPSRPLTKDPELKSLHTHQTPKMDSGSKLQMPARILPPTSVPAETSNDPAPTVRVSSLLTTLSDGTAAPIFAFNKHPETVREQWDEYEYGLAGQRAVRLLDERYTTKWRRDTYARTWYSRRKRFWGLCKELLKRGFSEDEMVAKIERFLTAKEMTVAGFVDWLRQEKHGVEIVLSGPGANAGFATKDDETKRGVKRKKARQHLSCETVDGQEVEEEVAMLSESEEDEKAQKRRSSLNLRGRAVLARPPFEESSDDSDSIFGDC</sequence>
<keyword evidence="4" id="KW-1185">Reference proteome</keyword>
<dbReference type="GeneID" id="20706282"/>
<dbReference type="InterPro" id="IPR052146">
    <property type="entry name" value="HOT1"/>
</dbReference>
<dbReference type="OMA" id="YPYANIV"/>
<name>G2X334_VERDV</name>
<organism evidence="3 4">
    <name type="scientific">Verticillium dahliae (strain VdLs.17 / ATCC MYA-4575 / FGSC 10137)</name>
    <name type="common">Verticillium wilt</name>
    <dbReference type="NCBI Taxonomy" id="498257"/>
    <lineage>
        <taxon>Eukaryota</taxon>
        <taxon>Fungi</taxon>
        <taxon>Dikarya</taxon>
        <taxon>Ascomycota</taxon>
        <taxon>Pezizomycotina</taxon>
        <taxon>Sordariomycetes</taxon>
        <taxon>Hypocreomycetidae</taxon>
        <taxon>Glomerellales</taxon>
        <taxon>Plectosphaerellaceae</taxon>
        <taxon>Verticillium</taxon>
    </lineage>
</organism>
<evidence type="ECO:0000256" key="1">
    <source>
        <dbReference type="SAM" id="MobiDB-lite"/>
    </source>
</evidence>
<dbReference type="KEGG" id="vda:VDAG_04819"/>
<feature type="region of interest" description="Disordered" evidence="1">
    <location>
        <begin position="642"/>
        <end position="662"/>
    </location>
</feature>
<evidence type="ECO:0000259" key="2">
    <source>
        <dbReference type="Pfam" id="PF12550"/>
    </source>
</evidence>
<protein>
    <recommendedName>
        <fullName evidence="2">Transcription activator GCR1-like domain-containing protein</fullName>
    </recommendedName>
</protein>